<gene>
    <name evidence="2" type="ORF">WPS_03470</name>
</gene>
<keyword evidence="1" id="KW-1133">Transmembrane helix</keyword>
<keyword evidence="1" id="KW-0812">Transmembrane</keyword>
<protein>
    <recommendedName>
        <fullName evidence="4">DUF3810 domain-containing protein</fullName>
    </recommendedName>
</protein>
<dbReference type="Pfam" id="PF12725">
    <property type="entry name" value="DUF3810"/>
    <property type="match status" value="1"/>
</dbReference>
<evidence type="ECO:0000256" key="1">
    <source>
        <dbReference type="SAM" id="Phobius"/>
    </source>
</evidence>
<dbReference type="InterPro" id="IPR024294">
    <property type="entry name" value="DUF3810"/>
</dbReference>
<dbReference type="RefSeq" id="WP_317996138.1">
    <property type="nucleotide sequence ID" value="NZ_AP025523.1"/>
</dbReference>
<dbReference type="KEGG" id="vab:WPS_03470"/>
<reference evidence="2 3" key="1">
    <citation type="journal article" date="2022" name="ISME Commun">
        <title>Vulcanimicrobium alpinus gen. nov. sp. nov., the first cultivated representative of the candidate phylum 'Eremiobacterota', is a metabolically versatile aerobic anoxygenic phototroph.</title>
        <authorList>
            <person name="Yabe S."/>
            <person name="Muto K."/>
            <person name="Abe K."/>
            <person name="Yokota A."/>
            <person name="Staudigel H."/>
            <person name="Tebo B.M."/>
        </authorList>
    </citation>
    <scope>NUCLEOTIDE SEQUENCE [LARGE SCALE GENOMIC DNA]</scope>
    <source>
        <strain evidence="2 3">WC8-2</strain>
    </source>
</reference>
<feature type="transmembrane region" description="Helical" evidence="1">
    <location>
        <begin position="58"/>
        <end position="75"/>
    </location>
</feature>
<organism evidence="2 3">
    <name type="scientific">Vulcanimicrobium alpinum</name>
    <dbReference type="NCBI Taxonomy" id="3016050"/>
    <lineage>
        <taxon>Bacteria</taxon>
        <taxon>Bacillati</taxon>
        <taxon>Vulcanimicrobiota</taxon>
        <taxon>Vulcanimicrobiia</taxon>
        <taxon>Vulcanimicrobiales</taxon>
        <taxon>Vulcanimicrobiaceae</taxon>
        <taxon>Vulcanimicrobium</taxon>
    </lineage>
</organism>
<keyword evidence="1" id="KW-0472">Membrane</keyword>
<evidence type="ECO:0000313" key="3">
    <source>
        <dbReference type="Proteomes" id="UP001317532"/>
    </source>
</evidence>
<dbReference type="Proteomes" id="UP001317532">
    <property type="component" value="Chromosome"/>
</dbReference>
<name>A0AAN1XSQ1_UNVUL</name>
<proteinExistence type="predicted"/>
<feature type="transmembrane region" description="Helical" evidence="1">
    <location>
        <begin position="87"/>
        <end position="111"/>
    </location>
</feature>
<evidence type="ECO:0008006" key="4">
    <source>
        <dbReference type="Google" id="ProtNLM"/>
    </source>
</evidence>
<keyword evidence="3" id="KW-1185">Reference proteome</keyword>
<accession>A0AAN1XSQ1</accession>
<dbReference type="AlphaFoldDB" id="A0AAN1XSQ1"/>
<dbReference type="EMBL" id="AP025523">
    <property type="protein sequence ID" value="BDE05071.1"/>
    <property type="molecule type" value="Genomic_DNA"/>
</dbReference>
<evidence type="ECO:0000313" key="2">
    <source>
        <dbReference type="EMBL" id="BDE05071.1"/>
    </source>
</evidence>
<sequence length="362" mass="39587">MIRALLLDGIAVALAIVAAAAPLPAGWIEHGYANGLFAAMNAAFVPLTDAVPFPLGDLEALAVLAALAAWWVRALRGAPRGRRLRTAGALTAHTIAWVAVGVVLFEVLWGWNYRRATIAQRIELAPQAVTDARVAEFSARIVAILNRDVVAAHAETLDLAKLRAAYAPLIARLGDRWEVRVTRPKPTILEPYYEAAGIGGQYSPFAFETLLNASFLPFEVPRALAHEWAHVGGFTDEGDANYVGTLACLRSSDPLIRYSGAYWTYGELPESERRKHRLDPRVVADFDAGRARFLRHYLPQVFAIQWHLYDRYLRSNGVRGGVASYGYFLRLLVGTQLDADGLPRVKAPSARAPAPSAARSRA</sequence>